<accession>A0A1M7R0A9</accession>
<keyword evidence="2" id="KW-1185">Reference proteome</keyword>
<reference evidence="1 2" key="1">
    <citation type="submission" date="2016-11" db="EMBL/GenBank/DDBJ databases">
        <authorList>
            <person name="Jaros S."/>
            <person name="Januszkiewicz K."/>
            <person name="Wedrychowicz H."/>
        </authorList>
    </citation>
    <scope>NUCLEOTIDE SEQUENCE [LARGE SCALE GENOMIC DNA]</scope>
    <source>
        <strain evidence="1 2">CGMCC 4.2025</strain>
    </source>
</reference>
<gene>
    <name evidence="1" type="ORF">SAMN05216499_1582</name>
</gene>
<dbReference type="Proteomes" id="UP000184111">
    <property type="component" value="Unassembled WGS sequence"/>
</dbReference>
<proteinExistence type="predicted"/>
<dbReference type="EMBL" id="FRBI01000058">
    <property type="protein sequence ID" value="SHN37937.1"/>
    <property type="molecule type" value="Genomic_DNA"/>
</dbReference>
<organism evidence="1 2">
    <name type="scientific">Actinacidiphila paucisporea</name>
    <dbReference type="NCBI Taxonomy" id="310782"/>
    <lineage>
        <taxon>Bacteria</taxon>
        <taxon>Bacillati</taxon>
        <taxon>Actinomycetota</taxon>
        <taxon>Actinomycetes</taxon>
        <taxon>Kitasatosporales</taxon>
        <taxon>Streptomycetaceae</taxon>
        <taxon>Actinacidiphila</taxon>
    </lineage>
</organism>
<evidence type="ECO:0000313" key="2">
    <source>
        <dbReference type="Proteomes" id="UP000184111"/>
    </source>
</evidence>
<name>A0A1M7R0A9_9ACTN</name>
<sequence>MKVTDYCLGDRSGMIDALGAAVADEHVEVSTTVRLNGQARTVKRLLQPGRMNKVYVDGDELTDSDFSDWILRELSWPNLRIPKGLNPATASELTPLSFRSLLRHFYRNEESWTSFANKEQEFIRRGVVGIFLGFARTRYDTKDFAVAQAKRRLAEAQAVEREVQDSSLQAVTAISERLSIRVARTIDQVVAARGEVMTQLDRVRLRRQELTAEINAILQGDASSRTTAGYDVSLTSTYEGVSQRLQKAVNEVVGLEQLFSEHAHSAQAVASEVTRMERLVKSVEIFDALPVRLCPACEQRVDPHRDHGQDACYVCFQAVDDDQRRRRANVEIRSLKSEIADLEDVIAHTAIDLDAARTRVAAVRSWVPPGRAGEIHSTVPAGSVST</sequence>
<dbReference type="AlphaFoldDB" id="A0A1M7R0A9"/>
<protein>
    <submittedName>
        <fullName evidence="1">Uncharacterized protein</fullName>
    </submittedName>
</protein>
<evidence type="ECO:0000313" key="1">
    <source>
        <dbReference type="EMBL" id="SHN37937.1"/>
    </source>
</evidence>